<name>A0A1X6X2Y3_9MICO</name>
<keyword evidence="4" id="KW-1185">Reference proteome</keyword>
<evidence type="ECO:0000256" key="1">
    <source>
        <dbReference type="SAM" id="MobiDB-lite"/>
    </source>
</evidence>
<feature type="region of interest" description="Disordered" evidence="1">
    <location>
        <begin position="67"/>
        <end position="108"/>
    </location>
</feature>
<keyword evidence="2" id="KW-0472">Membrane</keyword>
<feature type="transmembrane region" description="Helical" evidence="2">
    <location>
        <begin position="29"/>
        <end position="49"/>
    </location>
</feature>
<dbReference type="EMBL" id="FWFF01000003">
    <property type="protein sequence ID" value="SLM93204.1"/>
    <property type="molecule type" value="Genomic_DNA"/>
</dbReference>
<organism evidence="3 4">
    <name type="scientific">Brevibacterium yomogidense</name>
    <dbReference type="NCBI Taxonomy" id="946573"/>
    <lineage>
        <taxon>Bacteria</taxon>
        <taxon>Bacillati</taxon>
        <taxon>Actinomycetota</taxon>
        <taxon>Actinomycetes</taxon>
        <taxon>Micrococcales</taxon>
        <taxon>Brevibacteriaceae</taxon>
        <taxon>Brevibacterium</taxon>
    </lineage>
</organism>
<reference evidence="4" key="1">
    <citation type="submission" date="2017-02" db="EMBL/GenBank/DDBJ databases">
        <authorList>
            <person name="Dridi B."/>
        </authorList>
    </citation>
    <scope>NUCLEOTIDE SEQUENCE [LARGE SCALE GENOMIC DNA]</scope>
    <source>
        <strain evidence="4">B Co 03.10</strain>
    </source>
</reference>
<accession>A0A1X6X2Y3</accession>
<evidence type="ECO:0000313" key="4">
    <source>
        <dbReference type="Proteomes" id="UP000196581"/>
    </source>
</evidence>
<dbReference type="Proteomes" id="UP000196581">
    <property type="component" value="Unassembled WGS sequence"/>
</dbReference>
<keyword evidence="2" id="KW-0812">Transmembrane</keyword>
<dbReference type="RefSeq" id="WP_087004824.1">
    <property type="nucleotide sequence ID" value="NZ_FWFF01000003.1"/>
</dbReference>
<gene>
    <name evidence="3" type="ORF">FM105_03545</name>
</gene>
<proteinExistence type="predicted"/>
<evidence type="ECO:0000313" key="3">
    <source>
        <dbReference type="EMBL" id="SLM93204.1"/>
    </source>
</evidence>
<evidence type="ECO:0000256" key="2">
    <source>
        <dbReference type="SAM" id="Phobius"/>
    </source>
</evidence>
<protein>
    <submittedName>
        <fullName evidence="3">Uncharacterized protein</fullName>
    </submittedName>
</protein>
<keyword evidence="2" id="KW-1133">Transmembrane helix</keyword>
<dbReference type="AlphaFoldDB" id="A0A1X6X2Y3"/>
<sequence length="108" mass="11321">MIDLIVAAATEPPADGGYPDAELVTPGTIGFLATFFLATAVVLLARSLLKRQRRMRARAGVVRYHPIPIERGPRTGPQNTGTLDGSDAQASVDDVPAGTPAAGDEPRQ</sequence>